<evidence type="ECO:0000313" key="3">
    <source>
        <dbReference type="Proteomes" id="UP000651977"/>
    </source>
</evidence>
<dbReference type="Gene3D" id="3.40.50.1820">
    <property type="entry name" value="alpha/beta hydrolase"/>
    <property type="match status" value="1"/>
</dbReference>
<comment type="caution">
    <text evidence="2">The sequence shown here is derived from an EMBL/GenBank/DDBJ whole genome shotgun (WGS) entry which is preliminary data.</text>
</comment>
<dbReference type="InterPro" id="IPR002921">
    <property type="entry name" value="Fungal_lipase-type"/>
</dbReference>
<dbReference type="InterPro" id="IPR029058">
    <property type="entry name" value="AB_hydrolase_fold"/>
</dbReference>
<protein>
    <submittedName>
        <fullName evidence="2">Lipase</fullName>
    </submittedName>
</protein>
<dbReference type="Pfam" id="PF01764">
    <property type="entry name" value="Lipase_3"/>
    <property type="match status" value="1"/>
</dbReference>
<dbReference type="PANTHER" id="PTHR45856:SF24">
    <property type="entry name" value="FUNGAL LIPASE-LIKE DOMAIN-CONTAINING PROTEIN"/>
    <property type="match status" value="1"/>
</dbReference>
<dbReference type="PANTHER" id="PTHR45856">
    <property type="entry name" value="ALPHA/BETA-HYDROLASES SUPERFAMILY PROTEIN"/>
    <property type="match status" value="1"/>
</dbReference>
<dbReference type="CDD" id="cd00519">
    <property type="entry name" value="Lipase_3"/>
    <property type="match status" value="1"/>
</dbReference>
<dbReference type="EMBL" id="BMDY01000001">
    <property type="protein sequence ID" value="GGA92886.1"/>
    <property type="molecule type" value="Genomic_DNA"/>
</dbReference>
<reference evidence="3" key="1">
    <citation type="journal article" date="2019" name="Int. J. Syst. Evol. Microbiol.">
        <title>The Global Catalogue of Microorganisms (GCM) 10K type strain sequencing project: providing services to taxonomists for standard genome sequencing and annotation.</title>
        <authorList>
            <consortium name="The Broad Institute Genomics Platform"/>
            <consortium name="The Broad Institute Genome Sequencing Center for Infectious Disease"/>
            <person name="Wu L."/>
            <person name="Ma J."/>
        </authorList>
    </citation>
    <scope>NUCLEOTIDE SEQUENCE [LARGE SCALE GENOMIC DNA]</scope>
    <source>
        <strain evidence="3">CGMCC 1.10131</strain>
    </source>
</reference>
<dbReference type="SUPFAM" id="SSF53474">
    <property type="entry name" value="alpha/beta-Hydrolases"/>
    <property type="match status" value="1"/>
</dbReference>
<dbReference type="RefSeq" id="WP_188407245.1">
    <property type="nucleotide sequence ID" value="NZ_BMDY01000001.1"/>
</dbReference>
<keyword evidence="3" id="KW-1185">Reference proteome</keyword>
<sequence>MFFSSFTQEPAAKLKKLKRYQYERYAVLCRLAYPSALQDTQLARDKYQYQDVFDRWGRSTTRVLWKDNKEEVIVVFRGSMNLFDWLVNLACIPRKYWLGHHYYHVHWGYLQLLEQTSCPPNRSKRQLTVYQRLESVLQPLIDQGKRISLTGHSSGGCMAVLAADRLEHRFPKKVKRVVTFGQPATGIWNFKQHYKLHHKTYRICCDLDIVTFLPPLPFLYWHVGRMLWLHDEKVYENIPTWYRLSKSLISWLLLPFTFHYMRKYIRNKDFFDEH</sequence>
<gene>
    <name evidence="2" type="ORF">GCM10007414_01870</name>
</gene>
<accession>A0ABQ1HXU4</accession>
<evidence type="ECO:0000259" key="1">
    <source>
        <dbReference type="Pfam" id="PF01764"/>
    </source>
</evidence>
<proteinExistence type="predicted"/>
<dbReference type="Proteomes" id="UP000651977">
    <property type="component" value="Unassembled WGS sequence"/>
</dbReference>
<feature type="domain" description="Fungal lipase-type" evidence="1">
    <location>
        <begin position="73"/>
        <end position="216"/>
    </location>
</feature>
<evidence type="ECO:0000313" key="2">
    <source>
        <dbReference type="EMBL" id="GGA92886.1"/>
    </source>
</evidence>
<organism evidence="2 3">
    <name type="scientific">Agarivorans gilvus</name>
    <dbReference type="NCBI Taxonomy" id="680279"/>
    <lineage>
        <taxon>Bacteria</taxon>
        <taxon>Pseudomonadati</taxon>
        <taxon>Pseudomonadota</taxon>
        <taxon>Gammaproteobacteria</taxon>
        <taxon>Alteromonadales</taxon>
        <taxon>Alteromonadaceae</taxon>
        <taxon>Agarivorans</taxon>
    </lineage>
</organism>
<dbReference type="InterPro" id="IPR051218">
    <property type="entry name" value="Sec_MonoDiacylglyc_Lipase"/>
</dbReference>
<name>A0ABQ1HXU4_9ALTE</name>